<comment type="caution">
    <text evidence="2">The sequence shown here is derived from an EMBL/GenBank/DDBJ whole genome shotgun (WGS) entry which is preliminary data.</text>
</comment>
<proteinExistence type="predicted"/>
<evidence type="ECO:0000313" key="2">
    <source>
        <dbReference type="EMBL" id="KYD19107.1"/>
    </source>
</evidence>
<organism evidence="2 3">
    <name type="scientific">Saccharococcus caldoxylosilyticus</name>
    <dbReference type="NCBI Taxonomy" id="81408"/>
    <lineage>
        <taxon>Bacteria</taxon>
        <taxon>Bacillati</taxon>
        <taxon>Bacillota</taxon>
        <taxon>Bacilli</taxon>
        <taxon>Bacillales</taxon>
        <taxon>Anoxybacillaceae</taxon>
        <taxon>Saccharococcus</taxon>
    </lineage>
</organism>
<dbReference type="Proteomes" id="UP000075455">
    <property type="component" value="Unassembled WGS sequence"/>
</dbReference>
<dbReference type="AlphaFoldDB" id="A0A150M3D6"/>
<evidence type="ECO:0000313" key="3">
    <source>
        <dbReference type="Proteomes" id="UP000075455"/>
    </source>
</evidence>
<reference evidence="2 3" key="1">
    <citation type="submission" date="2016-01" db="EMBL/GenBank/DDBJ databases">
        <title>Draft Genome Sequences of Seven Thermophilic Sporeformers Isolated from Foods.</title>
        <authorList>
            <person name="Berendsen E.M."/>
            <person name="Wells-Bennik M.H."/>
            <person name="Krawcyk A.O."/>
            <person name="De Jong A."/>
            <person name="Holsappel S."/>
            <person name="Eijlander R.T."/>
            <person name="Kuipers O.P."/>
        </authorList>
    </citation>
    <scope>NUCLEOTIDE SEQUENCE [LARGE SCALE GENOMIC DNA]</scope>
    <source>
        <strain evidence="2 3">B4119</strain>
    </source>
</reference>
<evidence type="ECO:0000256" key="1">
    <source>
        <dbReference type="SAM" id="MobiDB-lite"/>
    </source>
</evidence>
<protein>
    <submittedName>
        <fullName evidence="2">Uncharacterized protein</fullName>
    </submittedName>
</protein>
<feature type="compositionally biased region" description="Polar residues" evidence="1">
    <location>
        <begin position="14"/>
        <end position="25"/>
    </location>
</feature>
<gene>
    <name evidence="2" type="ORF">B4119_3937</name>
</gene>
<dbReference type="PATRIC" id="fig|81408.3.peg.1458"/>
<accession>A0A150M3D6</accession>
<dbReference type="EMBL" id="LQYS01000014">
    <property type="protein sequence ID" value="KYD19107.1"/>
    <property type="molecule type" value="Genomic_DNA"/>
</dbReference>
<feature type="region of interest" description="Disordered" evidence="1">
    <location>
        <begin position="14"/>
        <end position="43"/>
    </location>
</feature>
<name>A0A150M3D6_9BACL</name>
<sequence>MTKIFQVKEFHLSNASSMHQSTKNPLPSGDTLSPDFFTPGTPL</sequence>